<evidence type="ECO:0008006" key="4">
    <source>
        <dbReference type="Google" id="ProtNLM"/>
    </source>
</evidence>
<dbReference type="NCBIfam" id="TIGR04088">
    <property type="entry name" value="cognate_SipW"/>
    <property type="match status" value="1"/>
</dbReference>
<comment type="caution">
    <text evidence="2">The sequence shown here is derived from an EMBL/GenBank/DDBJ whole genome shotgun (WGS) entry which is preliminary data.</text>
</comment>
<keyword evidence="3" id="KW-1185">Reference proteome</keyword>
<organism evidence="2 3">
    <name type="scientific">Brevibacterium metallidurans</name>
    <dbReference type="NCBI Taxonomy" id="1482676"/>
    <lineage>
        <taxon>Bacteria</taxon>
        <taxon>Bacillati</taxon>
        <taxon>Actinomycetota</taxon>
        <taxon>Actinomycetes</taxon>
        <taxon>Micrococcales</taxon>
        <taxon>Brevibacteriaceae</taxon>
        <taxon>Brevibacterium</taxon>
    </lineage>
</organism>
<reference evidence="2 3" key="1">
    <citation type="submission" date="2024-01" db="EMBL/GenBank/DDBJ databases">
        <title>Characterization of antibiotic resistant novel bacterial strains and their environmental applications.</title>
        <authorList>
            <person name="Manzoor S."/>
            <person name="Abbas S."/>
            <person name="Arshad M."/>
            <person name="Ahmed I."/>
        </authorList>
    </citation>
    <scope>NUCLEOTIDE SEQUENCE [LARGE SCALE GENOMIC DNA]</scope>
    <source>
        <strain evidence="2 3">NCCP-602</strain>
    </source>
</reference>
<dbReference type="RefSeq" id="WP_339391951.1">
    <property type="nucleotide sequence ID" value="NZ_BAAAAF010000002.1"/>
</dbReference>
<evidence type="ECO:0000313" key="3">
    <source>
        <dbReference type="Proteomes" id="UP001498238"/>
    </source>
</evidence>
<protein>
    <recommendedName>
        <fullName evidence="4">SipW-cognate class signal peptide</fullName>
    </recommendedName>
</protein>
<accession>A0ABP3C5P4</accession>
<evidence type="ECO:0000256" key="1">
    <source>
        <dbReference type="SAM" id="MobiDB-lite"/>
    </source>
</evidence>
<dbReference type="EMBL" id="BAAAAF010000002">
    <property type="protein sequence ID" value="GAA0034987.1"/>
    <property type="molecule type" value="Genomic_DNA"/>
</dbReference>
<name>A0ABP3C5P4_9MICO</name>
<feature type="region of interest" description="Disordered" evidence="1">
    <location>
        <begin position="128"/>
        <end position="152"/>
    </location>
</feature>
<proteinExistence type="predicted"/>
<dbReference type="Proteomes" id="UP001498238">
    <property type="component" value="Unassembled WGS sequence"/>
</dbReference>
<gene>
    <name evidence="2" type="ORF">NCCP602_09480</name>
</gene>
<sequence>MNRKLRNTGILSIAAALGILLGVGGGTLALWSDTAHGDGEISSGYEYFAAGRVDNTQAAKDGSVKVGIGPAEAEVLLKNGEVAVPLQTDSLSQGNKGLRYEITPPNWSDGIFGASDVSIFRVSAPSECTVPNTPSTPQELRSTPVSADYSDTTEPTTEYWCVTAKLKNDGVVGEYENTATVTAKDPAGTEVEATDSWNAKVRLGLDPKKEPTREIAFDYETFRPGGATP</sequence>
<dbReference type="InterPro" id="IPR023833">
    <property type="entry name" value="Signal_pept_SipW-depend-type"/>
</dbReference>
<evidence type="ECO:0000313" key="2">
    <source>
        <dbReference type="EMBL" id="GAA0034987.1"/>
    </source>
</evidence>
<feature type="compositionally biased region" description="Polar residues" evidence="1">
    <location>
        <begin position="129"/>
        <end position="152"/>
    </location>
</feature>